<dbReference type="GO" id="GO:0003677">
    <property type="term" value="F:DNA binding"/>
    <property type="evidence" value="ECO:0007669"/>
    <property type="project" value="InterPro"/>
</dbReference>
<dbReference type="Pfam" id="PF17765">
    <property type="entry name" value="MLTR_LBD"/>
    <property type="match status" value="1"/>
</dbReference>
<dbReference type="KEGG" id="spe:Spro_1464"/>
<feature type="domain" description="HTH cro/C1-type" evidence="1">
    <location>
        <begin position="39"/>
        <end position="111"/>
    </location>
</feature>
<evidence type="ECO:0000313" key="2">
    <source>
        <dbReference type="EMBL" id="ABV40568.1"/>
    </source>
</evidence>
<name>A8GBS8_SERP5</name>
<dbReference type="SUPFAM" id="SSF47413">
    <property type="entry name" value="lambda repressor-like DNA-binding domains"/>
    <property type="match status" value="1"/>
</dbReference>
<dbReference type="Gene3D" id="3.30.450.180">
    <property type="match status" value="1"/>
</dbReference>
<dbReference type="InterPro" id="IPR041413">
    <property type="entry name" value="MLTR_LBD"/>
</dbReference>
<dbReference type="eggNOG" id="COG1396">
    <property type="taxonomic scope" value="Bacteria"/>
</dbReference>
<dbReference type="AlphaFoldDB" id="A8GBS8"/>
<dbReference type="Pfam" id="PF13560">
    <property type="entry name" value="HTH_31"/>
    <property type="match status" value="1"/>
</dbReference>
<dbReference type="EMBL" id="CP000826">
    <property type="protein sequence ID" value="ABV40568.1"/>
    <property type="molecule type" value="Genomic_DNA"/>
</dbReference>
<dbReference type="HOGENOM" id="CLU_057862_2_0_6"/>
<sequence>MEHVLNCYYIASYTITNSNRTATMPPRTLNRTRQDLADFLRQKREKLSPQAVGLPSGTRRRTPGLRREEVAALAGVGLTWYTWLEQGREINASVDFLENLARVLKLDATGRYHLFLLAHQRPPVPVGHQWCQVSPLVRRLLDDLQLRPAYVMNLSWDIIAWNPAADLLFAIGDRPAEQRNMLWMLFADPQLNQRLVEWQAQAPQVLASFRRDYARAPEDAVMQQRVQALEQVSPQFRQLWQQHDIHGRCQGQRTFKVPEVGQVTFEHASFIVDEENHLRLVMYSALAQCPASAAFEALLQG</sequence>
<dbReference type="Gene3D" id="1.10.260.40">
    <property type="entry name" value="lambda repressor-like DNA-binding domains"/>
    <property type="match status" value="1"/>
</dbReference>
<dbReference type="PANTHER" id="PTHR35010">
    <property type="entry name" value="BLL4672 PROTEIN-RELATED"/>
    <property type="match status" value="1"/>
</dbReference>
<dbReference type="InterPro" id="IPR001387">
    <property type="entry name" value="Cro/C1-type_HTH"/>
</dbReference>
<dbReference type="SMART" id="SM00530">
    <property type="entry name" value="HTH_XRE"/>
    <property type="match status" value="1"/>
</dbReference>
<evidence type="ECO:0000259" key="1">
    <source>
        <dbReference type="SMART" id="SM00530"/>
    </source>
</evidence>
<proteinExistence type="predicted"/>
<accession>A8GBS8</accession>
<reference evidence="2" key="1">
    <citation type="submission" date="2007-09" db="EMBL/GenBank/DDBJ databases">
        <title>Complete sequence of chromosome of Serratia proteamaculans 568.</title>
        <authorList>
            <consortium name="US DOE Joint Genome Institute"/>
            <person name="Copeland A."/>
            <person name="Lucas S."/>
            <person name="Lapidus A."/>
            <person name="Barry K."/>
            <person name="Glavina del Rio T."/>
            <person name="Dalin E."/>
            <person name="Tice H."/>
            <person name="Pitluck S."/>
            <person name="Chain P."/>
            <person name="Malfatti S."/>
            <person name="Shin M."/>
            <person name="Vergez L."/>
            <person name="Schmutz J."/>
            <person name="Larimer F."/>
            <person name="Land M."/>
            <person name="Hauser L."/>
            <person name="Kyrpides N."/>
            <person name="Kim E."/>
            <person name="Taghavi S."/>
            <person name="Newman L."/>
            <person name="Vangronsveld J."/>
            <person name="van der Lelie D."/>
            <person name="Richardson P."/>
        </authorList>
    </citation>
    <scope>NUCLEOTIDE SEQUENCE [LARGE SCALE GENOMIC DNA]</scope>
    <source>
        <strain evidence="2">568</strain>
    </source>
</reference>
<gene>
    <name evidence="2" type="ordered locus">Spro_1464</name>
</gene>
<dbReference type="CDD" id="cd00093">
    <property type="entry name" value="HTH_XRE"/>
    <property type="match status" value="1"/>
</dbReference>
<protein>
    <submittedName>
        <fullName evidence="2">Helix-turn-helix domain protein</fullName>
    </submittedName>
</protein>
<dbReference type="InterPro" id="IPR010982">
    <property type="entry name" value="Lambda_DNA-bd_dom_sf"/>
</dbReference>
<dbReference type="STRING" id="399741.Spro_1464"/>
<organism evidence="2">
    <name type="scientific">Serratia proteamaculans (strain 568)</name>
    <dbReference type="NCBI Taxonomy" id="399741"/>
    <lineage>
        <taxon>Bacteria</taxon>
        <taxon>Pseudomonadati</taxon>
        <taxon>Pseudomonadota</taxon>
        <taxon>Gammaproteobacteria</taxon>
        <taxon>Enterobacterales</taxon>
        <taxon>Yersiniaceae</taxon>
        <taxon>Serratia</taxon>
    </lineage>
</organism>